<feature type="non-terminal residue" evidence="2">
    <location>
        <position position="336"/>
    </location>
</feature>
<feature type="compositionally biased region" description="Basic residues" evidence="1">
    <location>
        <begin position="249"/>
        <end position="259"/>
    </location>
</feature>
<protein>
    <submittedName>
        <fullName evidence="2">Uncharacterized protein</fullName>
    </submittedName>
</protein>
<dbReference type="EMBL" id="GEBQ01017113">
    <property type="protein sequence ID" value="JAT22864.1"/>
    <property type="molecule type" value="Transcribed_RNA"/>
</dbReference>
<gene>
    <name evidence="2" type="ORF">g.24087</name>
</gene>
<name>A0A1B6LH11_9HEMI</name>
<feature type="region of interest" description="Disordered" evidence="1">
    <location>
        <begin position="111"/>
        <end position="282"/>
    </location>
</feature>
<feature type="compositionally biased region" description="Polar residues" evidence="1">
    <location>
        <begin position="1"/>
        <end position="10"/>
    </location>
</feature>
<evidence type="ECO:0000313" key="2">
    <source>
        <dbReference type="EMBL" id="JAT22864.1"/>
    </source>
</evidence>
<dbReference type="AlphaFoldDB" id="A0A1B6LH11"/>
<sequence>MSQSSPSLLNSLRRFQFQKKPGYQHDSNSSELEEKMQSQEESLDPADSDYGSTVGSSGETGGSEESIIKPLQIKPFNQLCSEKLLSQNVHQDSLDVRKFTQIDIEEIRSKMKQKFASSAHSISDSDDEDRKKDLCAESQVDEDDDVVLCNPRSRTPKPIIVSDDEDDCPPNGSISHGTNGVQNTSFKQQVKAENEPEIFVVDDDSNSVEIIQSDLDNKTEVKQEIKPQIVPEVSESGKKRKAPSESPRPKARKKRRRKRNSDSEEDHVRGEKVFDSDADSDEEISDYLTESKRKVLDFLNTATEGELRIVPSCTAKKIEAIQSMRPFEGWIDLVTK</sequence>
<feature type="region of interest" description="Disordered" evidence="1">
    <location>
        <begin position="1"/>
        <end position="68"/>
    </location>
</feature>
<feature type="compositionally biased region" description="Basic and acidic residues" evidence="1">
    <location>
        <begin position="260"/>
        <end position="275"/>
    </location>
</feature>
<proteinExistence type="predicted"/>
<organism evidence="2">
    <name type="scientific">Graphocephala atropunctata</name>
    <dbReference type="NCBI Taxonomy" id="36148"/>
    <lineage>
        <taxon>Eukaryota</taxon>
        <taxon>Metazoa</taxon>
        <taxon>Ecdysozoa</taxon>
        <taxon>Arthropoda</taxon>
        <taxon>Hexapoda</taxon>
        <taxon>Insecta</taxon>
        <taxon>Pterygota</taxon>
        <taxon>Neoptera</taxon>
        <taxon>Paraneoptera</taxon>
        <taxon>Hemiptera</taxon>
        <taxon>Auchenorrhyncha</taxon>
        <taxon>Membracoidea</taxon>
        <taxon>Cicadellidae</taxon>
        <taxon>Cicadellinae</taxon>
        <taxon>Cicadellini</taxon>
        <taxon>Graphocephala</taxon>
    </lineage>
</organism>
<evidence type="ECO:0000256" key="1">
    <source>
        <dbReference type="SAM" id="MobiDB-lite"/>
    </source>
</evidence>
<accession>A0A1B6LH11</accession>
<reference evidence="2" key="1">
    <citation type="submission" date="2015-11" db="EMBL/GenBank/DDBJ databases">
        <title>De novo transcriptome assembly of four potential Pierce s Disease insect vectors from Arizona vineyards.</title>
        <authorList>
            <person name="Tassone E.E."/>
        </authorList>
    </citation>
    <scope>NUCLEOTIDE SEQUENCE</scope>
</reference>
<feature type="compositionally biased region" description="Basic and acidic residues" evidence="1">
    <location>
        <begin position="215"/>
        <end position="225"/>
    </location>
</feature>
<feature type="compositionally biased region" description="Polar residues" evidence="1">
    <location>
        <begin position="172"/>
        <end position="188"/>
    </location>
</feature>